<dbReference type="RefSeq" id="WP_339967608.1">
    <property type="nucleotide sequence ID" value="NZ_JBBHJY010000006.1"/>
</dbReference>
<feature type="transmembrane region" description="Helical" evidence="8">
    <location>
        <begin position="12"/>
        <end position="32"/>
    </location>
</feature>
<comment type="caution">
    <text evidence="9">The sequence shown here is derived from an EMBL/GenBank/DDBJ whole genome shotgun (WGS) entry which is preliminary data.</text>
</comment>
<keyword evidence="5 8" id="KW-0812">Transmembrane</keyword>
<dbReference type="Pfam" id="PF13347">
    <property type="entry name" value="MFS_2"/>
    <property type="match status" value="1"/>
</dbReference>
<keyword evidence="3" id="KW-0813">Transport</keyword>
<evidence type="ECO:0000256" key="6">
    <source>
        <dbReference type="ARBA" id="ARBA00022989"/>
    </source>
</evidence>
<dbReference type="SUPFAM" id="SSF103473">
    <property type="entry name" value="MFS general substrate transporter"/>
    <property type="match status" value="1"/>
</dbReference>
<dbReference type="PANTHER" id="PTHR11328">
    <property type="entry name" value="MAJOR FACILITATOR SUPERFAMILY DOMAIN-CONTAINING PROTEIN"/>
    <property type="match status" value="1"/>
</dbReference>
<comment type="subcellular location">
    <subcellularLocation>
        <location evidence="1">Cell membrane</location>
        <topology evidence="1">Multi-pass membrane protein</topology>
    </subcellularLocation>
</comment>
<keyword evidence="7 8" id="KW-0472">Membrane</keyword>
<feature type="transmembrane region" description="Helical" evidence="8">
    <location>
        <begin position="366"/>
        <end position="391"/>
    </location>
</feature>
<feature type="transmembrane region" description="Helical" evidence="8">
    <location>
        <begin position="236"/>
        <end position="258"/>
    </location>
</feature>
<evidence type="ECO:0000256" key="2">
    <source>
        <dbReference type="ARBA" id="ARBA00009617"/>
    </source>
</evidence>
<feature type="transmembrane region" description="Helical" evidence="8">
    <location>
        <begin position="78"/>
        <end position="94"/>
    </location>
</feature>
<dbReference type="InterPro" id="IPR039672">
    <property type="entry name" value="MFS_2"/>
</dbReference>
<keyword evidence="6 8" id="KW-1133">Transmembrane helix</keyword>
<comment type="similarity">
    <text evidence="2">Belongs to the sodium:galactoside symporter (TC 2.A.2) family.</text>
</comment>
<dbReference type="NCBIfam" id="TIGR00792">
    <property type="entry name" value="gph"/>
    <property type="match status" value="1"/>
</dbReference>
<feature type="transmembrane region" description="Helical" evidence="8">
    <location>
        <begin position="175"/>
        <end position="196"/>
    </location>
</feature>
<gene>
    <name evidence="9" type="ORF">WG900_12830</name>
</gene>
<keyword evidence="10" id="KW-1185">Reference proteome</keyword>
<reference evidence="9 10" key="1">
    <citation type="submission" date="2024-03" db="EMBL/GenBank/DDBJ databases">
        <authorList>
            <person name="Jo J.-H."/>
        </authorList>
    </citation>
    <scope>NUCLEOTIDE SEQUENCE [LARGE SCALE GENOMIC DNA]</scope>
    <source>
        <strain evidence="9 10">AS3R-12</strain>
    </source>
</reference>
<dbReference type="InterPro" id="IPR018043">
    <property type="entry name" value="Na/Gal_symport_CS"/>
</dbReference>
<sequence>MSTRRMRAGYGVGDFALNLHWNAIGMFLIFFYTDHLGLAPAAAGATFLVASVWDALLDPLAGTLADRTRSRWGRFRPYILVGGPVLALALPLAFTDPGLTGAALTAFVLASHMLLRTAYAFVSIPYAALSARIARDPDERSRLAGVRMLFGTAATIVSAVAIPTIAAQTPGADGWTIAAGMMGMLSILGFAACVVWTREPVEVDTPPVSRGWRTELVRELSAYAAMVRASPSLRRVIAIIMLTSVALTMFSKMILYFFKYVLMAEASAPLALFLLTGGAALAIPLWVWLSIRRGKRKAWMIASWAAAANFAGFYLLGSASFTLACIFLFLVGATTSAFAVLFWSMLPDTVEESELASGSRGEAKTFGLAIFAQKTALGINGLLVGLLLPAIGFVANRPQSAESVHGIVAIMTLIPLAGVVLGMAVMRGYGLSADAHAAIRARIGGTTAP</sequence>
<evidence type="ECO:0000256" key="5">
    <source>
        <dbReference type="ARBA" id="ARBA00022692"/>
    </source>
</evidence>
<dbReference type="CDD" id="cd17332">
    <property type="entry name" value="MFS_MelB_like"/>
    <property type="match status" value="1"/>
</dbReference>
<evidence type="ECO:0000256" key="3">
    <source>
        <dbReference type="ARBA" id="ARBA00022448"/>
    </source>
</evidence>
<feature type="transmembrane region" description="Helical" evidence="8">
    <location>
        <begin position="106"/>
        <end position="129"/>
    </location>
</feature>
<dbReference type="PROSITE" id="PS00872">
    <property type="entry name" value="NA_GALACTOSIDE_SYMP"/>
    <property type="match status" value="1"/>
</dbReference>
<feature type="transmembrane region" description="Helical" evidence="8">
    <location>
        <begin position="38"/>
        <end position="57"/>
    </location>
</feature>
<dbReference type="EMBL" id="JBBHJY010000006">
    <property type="protein sequence ID" value="MEJ6010800.1"/>
    <property type="molecule type" value="Genomic_DNA"/>
</dbReference>
<organism evidence="9 10">
    <name type="scientific">Novosphingobium aquae</name>
    <dbReference type="NCBI Taxonomy" id="3133435"/>
    <lineage>
        <taxon>Bacteria</taxon>
        <taxon>Pseudomonadati</taxon>
        <taxon>Pseudomonadota</taxon>
        <taxon>Alphaproteobacteria</taxon>
        <taxon>Sphingomonadales</taxon>
        <taxon>Sphingomonadaceae</taxon>
        <taxon>Novosphingobium</taxon>
    </lineage>
</organism>
<evidence type="ECO:0000256" key="7">
    <source>
        <dbReference type="ARBA" id="ARBA00023136"/>
    </source>
</evidence>
<keyword evidence="4" id="KW-1003">Cell membrane</keyword>
<feature type="transmembrane region" description="Helical" evidence="8">
    <location>
        <begin position="270"/>
        <end position="291"/>
    </location>
</feature>
<feature type="transmembrane region" description="Helical" evidence="8">
    <location>
        <begin position="321"/>
        <end position="346"/>
    </location>
</feature>
<dbReference type="Proteomes" id="UP001379235">
    <property type="component" value="Unassembled WGS sequence"/>
</dbReference>
<evidence type="ECO:0000256" key="4">
    <source>
        <dbReference type="ARBA" id="ARBA00022475"/>
    </source>
</evidence>
<dbReference type="InterPro" id="IPR001927">
    <property type="entry name" value="Na/Gal_symport"/>
</dbReference>
<feature type="transmembrane region" description="Helical" evidence="8">
    <location>
        <begin position="149"/>
        <end position="169"/>
    </location>
</feature>
<evidence type="ECO:0000313" key="10">
    <source>
        <dbReference type="Proteomes" id="UP001379235"/>
    </source>
</evidence>
<protein>
    <submittedName>
        <fullName evidence="9">Glycoside-pentoside-hexuronide (GPH):cation symporter</fullName>
    </submittedName>
</protein>
<evidence type="ECO:0000256" key="1">
    <source>
        <dbReference type="ARBA" id="ARBA00004651"/>
    </source>
</evidence>
<name>A0ABU8SA12_9SPHN</name>
<evidence type="ECO:0000256" key="8">
    <source>
        <dbReference type="SAM" id="Phobius"/>
    </source>
</evidence>
<dbReference type="InterPro" id="IPR036259">
    <property type="entry name" value="MFS_trans_sf"/>
</dbReference>
<dbReference type="Gene3D" id="1.20.1250.20">
    <property type="entry name" value="MFS general substrate transporter like domains"/>
    <property type="match status" value="2"/>
</dbReference>
<accession>A0ABU8SA12</accession>
<dbReference type="PANTHER" id="PTHR11328:SF24">
    <property type="entry name" value="MAJOR FACILITATOR SUPERFAMILY (MFS) PROFILE DOMAIN-CONTAINING PROTEIN"/>
    <property type="match status" value="1"/>
</dbReference>
<proteinExistence type="inferred from homology"/>
<feature type="transmembrane region" description="Helical" evidence="8">
    <location>
        <begin position="403"/>
        <end position="426"/>
    </location>
</feature>
<evidence type="ECO:0000313" key="9">
    <source>
        <dbReference type="EMBL" id="MEJ6010800.1"/>
    </source>
</evidence>